<accession>A0A7R8D3B1</accession>
<dbReference type="OrthoDB" id="2684236at2759"/>
<evidence type="ECO:0000313" key="2">
    <source>
        <dbReference type="Proteomes" id="UP000675881"/>
    </source>
</evidence>
<reference evidence="1" key="1">
    <citation type="submission" date="2021-02" db="EMBL/GenBank/DDBJ databases">
        <authorList>
            <person name="Bekaert M."/>
        </authorList>
    </citation>
    <scope>NUCLEOTIDE SEQUENCE</scope>
    <source>
        <strain evidence="1">IoA-00</strain>
    </source>
</reference>
<evidence type="ECO:0000313" key="1">
    <source>
        <dbReference type="EMBL" id="CAF2965288.1"/>
    </source>
</evidence>
<sequence>MEIVDLTNQPEIRKKIETLPVFSIDLLKSSLIELDFLKTIDDAGIYYEPDVILKGIYRYETYWLPFLTSAKGSSHLKDLNWVPPLDIHWVWHVHMLAPVAYRADTISVAGRFIGHQLNSIHDYTYKMRDTKDAWELMYPEVPFNDISSFTVPEGYIPKFSYDIASAARRQRDFYYQVALSHYRCENFLKDAVQRYKMYLYLKKENKETFLVPCYDIDLVWHSHQVHPSSYNHDTVNILGFVLRHDDSVNDRSEGSKLNNSDELTRMLWKNTFNVAFGRPGSMFRGRPPNGRLFTLTKDYQRSLLSPKEMDLEILEIEVIKELDTITKEKKKVNPNGISSEGEDEEENIGILTVSLQQDLGEKSGKAHTIELISRPIVDMNEFTLSEEWIKPNVSVNEGNNPRLIFRVIKGSSRKKSWFRRIKVKALSNKPLNLFHSVKNCRQRLKEEELAVQALSIRHSPPPAYNESDQYSSSTMDMGAIAAATNAALLEKDPTSVLKIRHVLKIEKGFRFWKDKKTKNGNDSSNTEDGNSSELDSNNYLRLDLTVAIKNEVLGKAVTTHYTIQPGTFYTCIIPANIEKLWGPIPLQKLPIGVNNQCRAVTHGIFNERSVREMTVYLIHSLPLLMSAVQIFVQDKMAVVAHLVGLEQLGYERELGMTNDVMKNDNTWRAMLIKDNEGDWGVCAAAWRGMKSGTPGVPGTKGNRGKPGTKGSPGYFALKFVPLRSRRISSYVNLANANKDYSFSIDALKVNLRQGTFRIGPWEPDVVQYTCLAFVVTTLYLLVQPRPKNPNLEEMTELDVGVVEAAGVAEVVVDAEDVEDAEDAEDVVDVEAKTVGLDTMYKNRLMLVSSSFSIPPRWKENKI</sequence>
<dbReference type="PANTHER" id="PTHR34365">
    <property type="entry name" value="ENOLASE (DUF1399)"/>
    <property type="match status" value="1"/>
</dbReference>
<name>A0A7R8D3B1_LEPSM</name>
<dbReference type="Pfam" id="PF07173">
    <property type="entry name" value="GRDP-like"/>
    <property type="match status" value="1"/>
</dbReference>
<keyword evidence="2" id="KW-1185">Reference proteome</keyword>
<proteinExistence type="predicted"/>
<dbReference type="InterPro" id="IPR009836">
    <property type="entry name" value="GRDP-like"/>
</dbReference>
<dbReference type="AlphaFoldDB" id="A0A7R8D3B1"/>
<dbReference type="EMBL" id="HG994585">
    <property type="protein sequence ID" value="CAF2965288.1"/>
    <property type="molecule type" value="Genomic_DNA"/>
</dbReference>
<gene>
    <name evidence="1" type="ORF">LSAA_11528</name>
</gene>
<dbReference type="PANTHER" id="PTHR34365:SF7">
    <property type="entry name" value="GLYCINE-RICH DOMAIN-CONTAINING PROTEIN 1"/>
    <property type="match status" value="1"/>
</dbReference>
<organism evidence="1 2">
    <name type="scientific">Lepeophtheirus salmonis</name>
    <name type="common">Salmon louse</name>
    <name type="synonym">Caligus salmonis</name>
    <dbReference type="NCBI Taxonomy" id="72036"/>
    <lineage>
        <taxon>Eukaryota</taxon>
        <taxon>Metazoa</taxon>
        <taxon>Ecdysozoa</taxon>
        <taxon>Arthropoda</taxon>
        <taxon>Crustacea</taxon>
        <taxon>Multicrustacea</taxon>
        <taxon>Hexanauplia</taxon>
        <taxon>Copepoda</taxon>
        <taxon>Siphonostomatoida</taxon>
        <taxon>Caligidae</taxon>
        <taxon>Lepeophtheirus</taxon>
    </lineage>
</organism>
<dbReference type="Proteomes" id="UP000675881">
    <property type="component" value="Chromosome 6"/>
</dbReference>
<protein>
    <submittedName>
        <fullName evidence="1">(salmon louse) hypothetical protein</fullName>
    </submittedName>
</protein>